<evidence type="ECO:0000313" key="3">
    <source>
        <dbReference type="EMBL" id="KZU95675.1"/>
    </source>
</evidence>
<feature type="domain" description="HTH hxlR-type" evidence="1">
    <location>
        <begin position="16"/>
        <end position="96"/>
    </location>
</feature>
<dbReference type="EMBL" id="MCOL01000001">
    <property type="protein sequence ID" value="ODO62665.1"/>
    <property type="molecule type" value="Genomic_DNA"/>
</dbReference>
<reference evidence="5 10" key="2">
    <citation type="submission" date="2016-08" db="EMBL/GenBank/DDBJ databases">
        <title>Genome sequencing of Lactobacillus plantarum JSA22, isolated from fermented soybean paste.</title>
        <authorList>
            <person name="Choi H.S."/>
        </authorList>
    </citation>
    <scope>NUCLEOTIDE SEQUENCE [LARGE SCALE GENOMIC DNA]</scope>
    <source>
        <strain evidence="5 10">JSA22</strain>
    </source>
</reference>
<reference evidence="6 11" key="3">
    <citation type="submission" date="2020-12" db="EMBL/GenBank/DDBJ databases">
        <title>Whole genome sequencing of Lactobacillus plantarum PC518.</title>
        <authorList>
            <person name="Guo Q."/>
        </authorList>
    </citation>
    <scope>NUCLEOTIDE SEQUENCE [LARGE SCALE GENOMIC DNA]</scope>
    <source>
        <strain evidence="6 11">PC518</strain>
    </source>
</reference>
<protein>
    <submittedName>
        <fullName evidence="3">Transcription regulator</fullName>
    </submittedName>
    <submittedName>
        <fullName evidence="6">Winged helix-turn-helix transcriptional regulator</fullName>
    </submittedName>
</protein>
<dbReference type="EMBL" id="LUWI01000022">
    <property type="protein sequence ID" value="KZU03708.1"/>
    <property type="molecule type" value="Genomic_DNA"/>
</dbReference>
<evidence type="ECO:0000313" key="2">
    <source>
        <dbReference type="EMBL" id="KZU03708.1"/>
    </source>
</evidence>
<evidence type="ECO:0000313" key="8">
    <source>
        <dbReference type="Proteomes" id="UP000076882"/>
    </source>
</evidence>
<dbReference type="PATRIC" id="fig|1590.142.peg.2662"/>
<proteinExistence type="predicted"/>
<dbReference type="EMBL" id="LUXM01000025">
    <property type="protein sequence ID" value="KZU95675.1"/>
    <property type="molecule type" value="Genomic_DNA"/>
</dbReference>
<evidence type="ECO:0000313" key="4">
    <source>
        <dbReference type="EMBL" id="KZV06240.1"/>
    </source>
</evidence>
<evidence type="ECO:0000313" key="5">
    <source>
        <dbReference type="EMBL" id="ODO62665.1"/>
    </source>
</evidence>
<dbReference type="EMBL" id="LUXO01000004">
    <property type="protein sequence ID" value="KZV06240.1"/>
    <property type="molecule type" value="Genomic_DNA"/>
</dbReference>
<gene>
    <name evidence="6" type="ORF">JH395_02985</name>
    <name evidence="3" type="ORF">Lp19_1264</name>
    <name evidence="5" type="ORF">LPJSA22_02683</name>
    <name evidence="4" type="ORF">NAB2_0108</name>
    <name evidence="2" type="ORF">Nizo2260_1948</name>
</gene>
<dbReference type="Proteomes" id="UP000595466">
    <property type="component" value="Chromosome"/>
</dbReference>
<dbReference type="Proteomes" id="UP000076989">
    <property type="component" value="Unassembled WGS sequence"/>
</dbReference>
<dbReference type="InterPro" id="IPR002577">
    <property type="entry name" value="HTH_HxlR"/>
</dbReference>
<dbReference type="InterPro" id="IPR036390">
    <property type="entry name" value="WH_DNA-bd_sf"/>
</dbReference>
<dbReference type="Pfam" id="PF01638">
    <property type="entry name" value="HxlR"/>
    <property type="match status" value="1"/>
</dbReference>
<dbReference type="Gene3D" id="1.10.10.10">
    <property type="entry name" value="Winged helix-like DNA-binding domain superfamily/Winged helix DNA-binding domain"/>
    <property type="match status" value="1"/>
</dbReference>
<dbReference type="SUPFAM" id="SSF46785">
    <property type="entry name" value="Winged helix' DNA-binding domain"/>
    <property type="match status" value="1"/>
</dbReference>
<dbReference type="InterPro" id="IPR036388">
    <property type="entry name" value="WH-like_DNA-bd_sf"/>
</dbReference>
<reference evidence="7 8" key="1">
    <citation type="submission" date="2016-03" db="EMBL/GenBank/DDBJ databases">
        <title>Comparative genomics of 54 Lactobacillus plantarum strains reveals genomic uncoupling from niche constraints.</title>
        <authorList>
            <person name="Martino M.E."/>
        </authorList>
    </citation>
    <scope>NUCLEOTIDE SEQUENCE [LARGE SCALE GENOMIC DNA]</scope>
    <source>
        <strain evidence="3 8">19.1</strain>
        <strain evidence="4 7">NAB2</strain>
        <strain evidence="2 9">Nizo2260</strain>
    </source>
</reference>
<evidence type="ECO:0000313" key="10">
    <source>
        <dbReference type="Proteomes" id="UP000094892"/>
    </source>
</evidence>
<dbReference type="KEGG" id="lpb:SH83_12415"/>
<dbReference type="Proteomes" id="UP000076882">
    <property type="component" value="Unassembled WGS sequence"/>
</dbReference>
<accession>A0A0G9FAA3</accession>
<dbReference type="EMBL" id="CP066817">
    <property type="protein sequence ID" value="QQM61537.1"/>
    <property type="molecule type" value="Genomic_DNA"/>
</dbReference>
<evidence type="ECO:0000313" key="9">
    <source>
        <dbReference type="Proteomes" id="UP000076989"/>
    </source>
</evidence>
<sequence>MVMRDLNIGTKVGLGVLNDRWAALVLINLKAAPTEIMNLRQRVRGLSTLKLLNVLAKLTELGLVATAGNYQFQLTTAGISFQKQLHQLEVWGDQMIVAMH</sequence>
<name>A0A0G9FAA3_LACPN</name>
<organism evidence="3 8">
    <name type="scientific">Lactiplantibacillus plantarum</name>
    <name type="common">Lactobacillus plantarum</name>
    <dbReference type="NCBI Taxonomy" id="1590"/>
    <lineage>
        <taxon>Bacteria</taxon>
        <taxon>Bacillati</taxon>
        <taxon>Bacillota</taxon>
        <taxon>Bacilli</taxon>
        <taxon>Lactobacillales</taxon>
        <taxon>Lactobacillaceae</taxon>
        <taxon>Lactiplantibacillus</taxon>
    </lineage>
</organism>
<evidence type="ECO:0000259" key="1">
    <source>
        <dbReference type="Pfam" id="PF01638"/>
    </source>
</evidence>
<evidence type="ECO:0000313" key="6">
    <source>
        <dbReference type="EMBL" id="QQM61537.1"/>
    </source>
</evidence>
<dbReference type="RefSeq" id="WP_003642229.1">
    <property type="nucleotide sequence ID" value="NZ_AP018405.1"/>
</dbReference>
<dbReference type="Proteomes" id="UP000094892">
    <property type="component" value="Unassembled WGS sequence"/>
</dbReference>
<evidence type="ECO:0000313" key="7">
    <source>
        <dbReference type="Proteomes" id="UP000076872"/>
    </source>
</evidence>
<dbReference type="Proteomes" id="UP000076872">
    <property type="component" value="Unassembled WGS sequence"/>
</dbReference>
<dbReference type="AlphaFoldDB" id="A0A0G9FAA3"/>
<evidence type="ECO:0000313" key="11">
    <source>
        <dbReference type="Proteomes" id="UP000595466"/>
    </source>
</evidence>